<reference evidence="1" key="1">
    <citation type="journal article" date="2020" name="Nature">
        <title>Giant virus diversity and host interactions through global metagenomics.</title>
        <authorList>
            <person name="Schulz F."/>
            <person name="Roux S."/>
            <person name="Paez-Espino D."/>
            <person name="Jungbluth S."/>
            <person name="Walsh D.A."/>
            <person name="Denef V.J."/>
            <person name="McMahon K.D."/>
            <person name="Konstantinidis K.T."/>
            <person name="Eloe-Fadrosh E.A."/>
            <person name="Kyrpides N.C."/>
            <person name="Woyke T."/>
        </authorList>
    </citation>
    <scope>NUCLEOTIDE SEQUENCE</scope>
    <source>
        <strain evidence="1">GVMAG-M-3300023179-71</strain>
    </source>
</reference>
<name>A0A6C0H6A7_9ZZZZ</name>
<accession>A0A6C0H6A7</accession>
<sequence>MNNIFLGYLLQNNYKEEKYKNMNLYNINENGKLKVLNGYFIKHHYINGINDYCIYNDEIYGVRLHENENPRITKIGSKKYRCKKIVNMDEFNDYGNNWKIWKVKNDYICNEIKRKS</sequence>
<organism evidence="1">
    <name type="scientific">viral metagenome</name>
    <dbReference type="NCBI Taxonomy" id="1070528"/>
    <lineage>
        <taxon>unclassified sequences</taxon>
        <taxon>metagenomes</taxon>
        <taxon>organismal metagenomes</taxon>
    </lineage>
</organism>
<proteinExistence type="predicted"/>
<dbReference type="EMBL" id="MN739881">
    <property type="protein sequence ID" value="QHT75685.1"/>
    <property type="molecule type" value="Genomic_DNA"/>
</dbReference>
<dbReference type="AlphaFoldDB" id="A0A6C0H6A7"/>
<protein>
    <submittedName>
        <fullName evidence="1">Uncharacterized protein</fullName>
    </submittedName>
</protein>
<evidence type="ECO:0000313" key="1">
    <source>
        <dbReference type="EMBL" id="QHT75685.1"/>
    </source>
</evidence>